<organism evidence="3 4">
    <name type="scientific">Octopus sinensis</name>
    <name type="common">East Asian common octopus</name>
    <dbReference type="NCBI Taxonomy" id="2607531"/>
    <lineage>
        <taxon>Eukaryota</taxon>
        <taxon>Metazoa</taxon>
        <taxon>Spiralia</taxon>
        <taxon>Lophotrochozoa</taxon>
        <taxon>Mollusca</taxon>
        <taxon>Cephalopoda</taxon>
        <taxon>Coleoidea</taxon>
        <taxon>Octopodiformes</taxon>
        <taxon>Octopoda</taxon>
        <taxon>Incirrata</taxon>
        <taxon>Octopodidae</taxon>
        <taxon>Octopus</taxon>
    </lineage>
</organism>
<sequence length="462" mass="53625">MNVYEKFRPQIIRNLTQIDDVLDYLQSGEHITESNYESIRSEKKESDKIREMLNILTKRSCPPQTFVKILSETGNEFLEKLFQEHLNMKIERKVVEEKPKPPARDKRRVFIMKGMDADDKLHECFSRKNPDWEVSNHLGSINKLKEVIGSVPENKFSYFDIIVSCDEDRNHITNESLKTILARIEKELLPEFPPSIITFLIIVDGYDDKDYVFHSDTKPVSFRDAKIRKPVLRILTRKFLHGFLEAFLKGEETFNIFIAKKFDLENNLMKNNPSEGKTDKRKIFIMQGLEQNEILRECFSGSNPDWEVSTLCGSITKLIKEIASIPENKFSYFDIIVLCDEEGNHITNESLKTILPCIENELLPKFPPSIITLLIIVNNKETESKPVQESQSENMDDLRDSRPVQESQSENMNDLPESQSVTGVLKADSCEKFFNAFTESKEMFNVFIRKADTRKQLGLQVY</sequence>
<dbReference type="CDD" id="cd01671">
    <property type="entry name" value="CARD"/>
    <property type="match status" value="1"/>
</dbReference>
<dbReference type="InterPro" id="IPR011029">
    <property type="entry name" value="DEATH-like_dom_sf"/>
</dbReference>
<protein>
    <submittedName>
        <fullName evidence="4">Uncharacterized protein LOC118768008 isoform X1</fullName>
    </submittedName>
</protein>
<keyword evidence="3" id="KW-1185">Reference proteome</keyword>
<proteinExistence type="predicted"/>
<feature type="region of interest" description="Disordered" evidence="1">
    <location>
        <begin position="384"/>
        <end position="420"/>
    </location>
</feature>
<name>A0A7E6FPI8_9MOLL</name>
<reference evidence="4" key="1">
    <citation type="submission" date="2025-08" db="UniProtKB">
        <authorList>
            <consortium name="RefSeq"/>
        </authorList>
    </citation>
    <scope>IDENTIFICATION</scope>
</reference>
<dbReference type="InterPro" id="IPR001315">
    <property type="entry name" value="CARD"/>
</dbReference>
<accession>A0A7E6FPI8</accession>
<evidence type="ECO:0000313" key="4">
    <source>
        <dbReference type="RefSeq" id="XP_036369558.1"/>
    </source>
</evidence>
<dbReference type="SUPFAM" id="SSF47986">
    <property type="entry name" value="DEATH domain"/>
    <property type="match status" value="1"/>
</dbReference>
<dbReference type="Pfam" id="PF00619">
    <property type="entry name" value="CARD"/>
    <property type="match status" value="1"/>
</dbReference>
<gene>
    <name evidence="4" type="primary">LOC118768008</name>
</gene>
<dbReference type="Gene3D" id="1.10.533.10">
    <property type="entry name" value="Death Domain, Fas"/>
    <property type="match status" value="1"/>
</dbReference>
<dbReference type="Proteomes" id="UP000515154">
    <property type="component" value="Linkage group LG26"/>
</dbReference>
<dbReference type="GO" id="GO:0042981">
    <property type="term" value="P:regulation of apoptotic process"/>
    <property type="evidence" value="ECO:0007669"/>
    <property type="project" value="InterPro"/>
</dbReference>
<evidence type="ECO:0000256" key="1">
    <source>
        <dbReference type="SAM" id="MobiDB-lite"/>
    </source>
</evidence>
<dbReference type="PROSITE" id="PS50209">
    <property type="entry name" value="CARD"/>
    <property type="match status" value="1"/>
</dbReference>
<feature type="domain" description="CARD" evidence="2">
    <location>
        <begin position="1"/>
        <end position="85"/>
    </location>
</feature>
<dbReference type="AlphaFoldDB" id="A0A7E6FPI8"/>
<dbReference type="KEGG" id="osn:118768008"/>
<dbReference type="RefSeq" id="XP_036369558.1">
    <property type="nucleotide sequence ID" value="XM_036513665.1"/>
</dbReference>
<evidence type="ECO:0000313" key="3">
    <source>
        <dbReference type="Proteomes" id="UP000515154"/>
    </source>
</evidence>
<evidence type="ECO:0000259" key="2">
    <source>
        <dbReference type="PROSITE" id="PS50209"/>
    </source>
</evidence>
<feature type="compositionally biased region" description="Polar residues" evidence="1">
    <location>
        <begin position="404"/>
        <end position="420"/>
    </location>
</feature>